<evidence type="ECO:0000313" key="1">
    <source>
        <dbReference type="EMBL" id="GGB09069.1"/>
    </source>
</evidence>
<organism evidence="1 2">
    <name type="scientific">Brucella endophytica</name>
    <dbReference type="NCBI Taxonomy" id="1963359"/>
    <lineage>
        <taxon>Bacteria</taxon>
        <taxon>Pseudomonadati</taxon>
        <taxon>Pseudomonadota</taxon>
        <taxon>Alphaproteobacteria</taxon>
        <taxon>Hyphomicrobiales</taxon>
        <taxon>Brucellaceae</taxon>
        <taxon>Brucella/Ochrobactrum group</taxon>
        <taxon>Brucella</taxon>
    </lineage>
</organism>
<protein>
    <submittedName>
        <fullName evidence="1">Uncharacterized protein</fullName>
    </submittedName>
</protein>
<accession>A0A916SN41</accession>
<evidence type="ECO:0000313" key="2">
    <source>
        <dbReference type="Proteomes" id="UP000646478"/>
    </source>
</evidence>
<proteinExistence type="predicted"/>
<dbReference type="EMBL" id="BMHH01000026">
    <property type="protein sequence ID" value="GGB09069.1"/>
    <property type="molecule type" value="Genomic_DNA"/>
</dbReference>
<keyword evidence="2" id="KW-1185">Reference proteome</keyword>
<name>A0A916SN41_9HYPH</name>
<sequence length="75" mass="8164">MCDWETPLALAVDRCITPRPPVHSPGRIYMISNFSSEIANKKLVPPVIMGGGNKLSELVKCLVAYRLGGDAPVRL</sequence>
<dbReference type="Proteomes" id="UP000646478">
    <property type="component" value="Unassembled WGS sequence"/>
</dbReference>
<reference evidence="1" key="1">
    <citation type="journal article" date="2014" name="Int. J. Syst. Evol. Microbiol.">
        <title>Complete genome sequence of Corynebacterium casei LMG S-19264T (=DSM 44701T), isolated from a smear-ripened cheese.</title>
        <authorList>
            <consortium name="US DOE Joint Genome Institute (JGI-PGF)"/>
            <person name="Walter F."/>
            <person name="Albersmeier A."/>
            <person name="Kalinowski J."/>
            <person name="Ruckert C."/>
        </authorList>
    </citation>
    <scope>NUCLEOTIDE SEQUENCE</scope>
    <source>
        <strain evidence="1">CGMCC 1.15082</strain>
    </source>
</reference>
<dbReference type="AlphaFoldDB" id="A0A916SN41"/>
<gene>
    <name evidence="1" type="ORF">GCM10011491_41280</name>
</gene>
<reference evidence="1" key="2">
    <citation type="submission" date="2020-09" db="EMBL/GenBank/DDBJ databases">
        <authorList>
            <person name="Sun Q."/>
            <person name="Zhou Y."/>
        </authorList>
    </citation>
    <scope>NUCLEOTIDE SEQUENCE</scope>
    <source>
        <strain evidence="1">CGMCC 1.15082</strain>
    </source>
</reference>
<comment type="caution">
    <text evidence="1">The sequence shown here is derived from an EMBL/GenBank/DDBJ whole genome shotgun (WGS) entry which is preliminary data.</text>
</comment>